<dbReference type="Pfam" id="PF01336">
    <property type="entry name" value="tRNA_anti-codon"/>
    <property type="match status" value="1"/>
</dbReference>
<dbReference type="InterPro" id="IPR003607">
    <property type="entry name" value="HD/PDEase_dom"/>
</dbReference>
<dbReference type="AlphaFoldDB" id="A0A2V3VYR6"/>
<dbReference type="InterPro" id="IPR050798">
    <property type="entry name" value="YhaM_exoribonuc/phosphodiest"/>
</dbReference>
<dbReference type="GO" id="GO:0003676">
    <property type="term" value="F:nucleic acid binding"/>
    <property type="evidence" value="ECO:0007669"/>
    <property type="project" value="InterPro"/>
</dbReference>
<reference evidence="5 6" key="1">
    <citation type="submission" date="2018-05" db="EMBL/GenBank/DDBJ databases">
        <title>Genomic Encyclopedia of Type Strains, Phase IV (KMG-IV): sequencing the most valuable type-strain genomes for metagenomic binning, comparative biology and taxonomic classification.</title>
        <authorList>
            <person name="Goeker M."/>
        </authorList>
    </citation>
    <scope>NUCLEOTIDE SEQUENCE [LARGE SCALE GENOMIC DNA]</scope>
    <source>
        <strain evidence="5 6">DSM 28556</strain>
    </source>
</reference>
<accession>A0A2V3VYR6</accession>
<dbReference type="PROSITE" id="PS51831">
    <property type="entry name" value="HD"/>
    <property type="match status" value="1"/>
</dbReference>
<keyword evidence="3" id="KW-0269">Exonuclease</keyword>
<sequence>MQKGIGNHVIGDTFDGFMLIKTATKGTASNGKQFLTLFFVDATGEIDAKLWDASKEDVETFTEEKVVKIVGDINEFRGKAQMRIKSIRPAQVTDGVRVSDFLEKSPIDKEMLQEQLMEAIFEMKNPNLQRIVRAFVKKYHEDLFIYPAASKNHHAFVSGLAYHIVTMLKVAKQLCLVYPELNKDLLYAGIILHDIGKLHELTGVVSTSYTMEGTLLGHISLMVTEIKQVADELNIDGEEVVILQHLVLSHHGKAEWGSPKPPLVREAEILHLIDQIDAKVNMLNRALDKTRPGEFTERLFAMDHRSFYKPTFENDE</sequence>
<evidence type="ECO:0000256" key="2">
    <source>
        <dbReference type="ARBA" id="ARBA00022801"/>
    </source>
</evidence>
<dbReference type="RefSeq" id="WP_110395248.1">
    <property type="nucleotide sequence ID" value="NZ_JADIJL010000008.1"/>
</dbReference>
<dbReference type="PANTHER" id="PTHR37294:SF1">
    <property type="entry name" value="3'-5' EXORIBONUCLEASE YHAM"/>
    <property type="match status" value="1"/>
</dbReference>
<dbReference type="InterPro" id="IPR006674">
    <property type="entry name" value="HD_domain"/>
</dbReference>
<dbReference type="CDD" id="cd00077">
    <property type="entry name" value="HDc"/>
    <property type="match status" value="1"/>
</dbReference>
<dbReference type="PANTHER" id="PTHR37294">
    <property type="entry name" value="3'-5' EXORIBONUCLEASE YHAM"/>
    <property type="match status" value="1"/>
</dbReference>
<dbReference type="Gene3D" id="1.10.3210.10">
    <property type="entry name" value="Hypothetical protein af1432"/>
    <property type="match status" value="1"/>
</dbReference>
<evidence type="ECO:0000256" key="1">
    <source>
        <dbReference type="ARBA" id="ARBA00022722"/>
    </source>
</evidence>
<dbReference type="SUPFAM" id="SSF50249">
    <property type="entry name" value="Nucleic acid-binding proteins"/>
    <property type="match status" value="1"/>
</dbReference>
<evidence type="ECO:0000256" key="3">
    <source>
        <dbReference type="ARBA" id="ARBA00022839"/>
    </source>
</evidence>
<dbReference type="Gene3D" id="2.40.50.140">
    <property type="entry name" value="Nucleic acid-binding proteins"/>
    <property type="match status" value="1"/>
</dbReference>
<comment type="caution">
    <text evidence="5">The sequence shown here is derived from an EMBL/GenBank/DDBJ whole genome shotgun (WGS) entry which is preliminary data.</text>
</comment>
<organism evidence="5 6">
    <name type="scientific">Pseudogracilibacillus auburnensis</name>
    <dbReference type="NCBI Taxonomy" id="1494959"/>
    <lineage>
        <taxon>Bacteria</taxon>
        <taxon>Bacillati</taxon>
        <taxon>Bacillota</taxon>
        <taxon>Bacilli</taxon>
        <taxon>Bacillales</taxon>
        <taxon>Bacillaceae</taxon>
        <taxon>Pseudogracilibacillus</taxon>
    </lineage>
</organism>
<dbReference type="GO" id="GO:0031125">
    <property type="term" value="P:rRNA 3'-end processing"/>
    <property type="evidence" value="ECO:0007669"/>
    <property type="project" value="TreeGrafter"/>
</dbReference>
<dbReference type="Proteomes" id="UP000247978">
    <property type="component" value="Unassembled WGS sequence"/>
</dbReference>
<dbReference type="OrthoDB" id="9778453at2"/>
<evidence type="ECO:0000313" key="5">
    <source>
        <dbReference type="EMBL" id="PXW87012.1"/>
    </source>
</evidence>
<dbReference type="InterPro" id="IPR012340">
    <property type="entry name" value="NA-bd_OB-fold"/>
</dbReference>
<name>A0A2V3VYR6_9BACI</name>
<evidence type="ECO:0000259" key="4">
    <source>
        <dbReference type="PROSITE" id="PS51831"/>
    </source>
</evidence>
<dbReference type="GO" id="GO:0004527">
    <property type="term" value="F:exonuclease activity"/>
    <property type="evidence" value="ECO:0007669"/>
    <property type="project" value="UniProtKB-KW"/>
</dbReference>
<keyword evidence="1" id="KW-0540">Nuclease</keyword>
<feature type="domain" description="HD" evidence="4">
    <location>
        <begin position="163"/>
        <end position="279"/>
    </location>
</feature>
<gene>
    <name evidence="5" type="ORF">DFR56_10680</name>
</gene>
<evidence type="ECO:0000313" key="6">
    <source>
        <dbReference type="Proteomes" id="UP000247978"/>
    </source>
</evidence>
<dbReference type="CDD" id="cd04492">
    <property type="entry name" value="YhaM_OBF_like"/>
    <property type="match status" value="1"/>
</dbReference>
<keyword evidence="6" id="KW-1185">Reference proteome</keyword>
<protein>
    <submittedName>
        <fullName evidence="5">3'-5' exoribonuclease</fullName>
    </submittedName>
</protein>
<dbReference type="EMBL" id="QJJQ01000006">
    <property type="protein sequence ID" value="PXW87012.1"/>
    <property type="molecule type" value="Genomic_DNA"/>
</dbReference>
<dbReference type="SUPFAM" id="SSF109604">
    <property type="entry name" value="HD-domain/PDEase-like"/>
    <property type="match status" value="1"/>
</dbReference>
<dbReference type="FunFam" id="1.10.3210.10:FF:000008">
    <property type="entry name" value="3'-5' exoribonuclease YhaM"/>
    <property type="match status" value="1"/>
</dbReference>
<keyword evidence="2" id="KW-0378">Hydrolase</keyword>
<proteinExistence type="predicted"/>
<dbReference type="NCBIfam" id="NF010007">
    <property type="entry name" value="PRK13480.1"/>
    <property type="match status" value="1"/>
</dbReference>
<dbReference type="SMART" id="SM00471">
    <property type="entry name" value="HDc"/>
    <property type="match status" value="1"/>
</dbReference>
<dbReference type="InterPro" id="IPR004365">
    <property type="entry name" value="NA-bd_OB_tRNA"/>
</dbReference>
<dbReference type="Pfam" id="PF01966">
    <property type="entry name" value="HD"/>
    <property type="match status" value="1"/>
</dbReference>